<dbReference type="CDD" id="cd04847">
    <property type="entry name" value="Peptidases_S8_Subtilisin_like_2"/>
    <property type="match status" value="1"/>
</dbReference>
<evidence type="ECO:0000256" key="3">
    <source>
        <dbReference type="ARBA" id="ARBA00022825"/>
    </source>
</evidence>
<dbReference type="AlphaFoldDB" id="A0AB73UNB2"/>
<dbReference type="InterPro" id="IPR036852">
    <property type="entry name" value="Peptidase_S8/S53_dom_sf"/>
</dbReference>
<feature type="region of interest" description="Disordered" evidence="4">
    <location>
        <begin position="1"/>
        <end position="24"/>
    </location>
</feature>
<keyword evidence="1" id="KW-0645">Protease</keyword>
<name>A0AB73UNB2_BACCE</name>
<evidence type="ECO:0000256" key="4">
    <source>
        <dbReference type="SAM" id="MobiDB-lite"/>
    </source>
</evidence>
<dbReference type="PROSITE" id="PS00138">
    <property type="entry name" value="SUBTILASE_SER"/>
    <property type="match status" value="1"/>
</dbReference>
<dbReference type="InterPro" id="IPR000209">
    <property type="entry name" value="Peptidase_S8/S53_dom"/>
</dbReference>
<evidence type="ECO:0000259" key="5">
    <source>
        <dbReference type="Pfam" id="PF00082"/>
    </source>
</evidence>
<keyword evidence="3" id="KW-0720">Serine protease</keyword>
<gene>
    <name evidence="6" type="ORF">C1N66_20960</name>
</gene>
<reference evidence="6 7" key="1">
    <citation type="submission" date="2018-03" db="EMBL/GenBank/DDBJ databases">
        <title>The complete genome of bacterial strain SGAir0260.</title>
        <authorList>
            <person name="Schuster S.C."/>
        </authorList>
    </citation>
    <scope>NUCLEOTIDE SEQUENCE [LARGE SCALE GENOMIC DNA]</scope>
    <source>
        <strain evidence="6 7">SGAir0260</strain>
    </source>
</reference>
<dbReference type="InterPro" id="IPR034074">
    <property type="entry name" value="Y4bN_pept_dom"/>
</dbReference>
<evidence type="ECO:0000313" key="6">
    <source>
        <dbReference type="EMBL" id="QHV45481.1"/>
    </source>
</evidence>
<feature type="domain" description="Peptidase S8/S53" evidence="5">
    <location>
        <begin position="283"/>
        <end position="586"/>
    </location>
</feature>
<accession>A0AB73UNB2</accession>
<dbReference type="RefSeq" id="WP_162280402.1">
    <property type="nucleotide sequence ID" value="NZ_CP028009.1"/>
</dbReference>
<dbReference type="Pfam" id="PF00082">
    <property type="entry name" value="Peptidase_S8"/>
    <property type="match status" value="1"/>
</dbReference>
<organism evidence="6 7">
    <name type="scientific">Bacillus cereus</name>
    <dbReference type="NCBI Taxonomy" id="1396"/>
    <lineage>
        <taxon>Bacteria</taxon>
        <taxon>Bacillati</taxon>
        <taxon>Bacillota</taxon>
        <taxon>Bacilli</taxon>
        <taxon>Bacillales</taxon>
        <taxon>Bacillaceae</taxon>
        <taxon>Bacillus</taxon>
        <taxon>Bacillus cereus group</taxon>
    </lineage>
</organism>
<dbReference type="GO" id="GO:0004252">
    <property type="term" value="F:serine-type endopeptidase activity"/>
    <property type="evidence" value="ECO:0007669"/>
    <property type="project" value="InterPro"/>
</dbReference>
<keyword evidence="2" id="KW-0378">Hydrolase</keyword>
<evidence type="ECO:0000256" key="1">
    <source>
        <dbReference type="ARBA" id="ARBA00022670"/>
    </source>
</evidence>
<dbReference type="SUPFAM" id="SSF52743">
    <property type="entry name" value="Subtilisin-like"/>
    <property type="match status" value="1"/>
</dbReference>
<dbReference type="Gene3D" id="3.40.50.200">
    <property type="entry name" value="Peptidase S8/S53 domain"/>
    <property type="match status" value="1"/>
</dbReference>
<protein>
    <submittedName>
        <fullName evidence="6">S8 family serine peptidase</fullName>
    </submittedName>
</protein>
<proteinExistence type="predicted"/>
<dbReference type="EMBL" id="CP028009">
    <property type="protein sequence ID" value="QHV45481.1"/>
    <property type="molecule type" value="Genomic_DNA"/>
</dbReference>
<dbReference type="Proteomes" id="UP000464780">
    <property type="component" value="Chromosome"/>
</dbReference>
<evidence type="ECO:0000313" key="7">
    <source>
        <dbReference type="Proteomes" id="UP000464780"/>
    </source>
</evidence>
<dbReference type="GO" id="GO:0006508">
    <property type="term" value="P:proteolysis"/>
    <property type="evidence" value="ECO:0007669"/>
    <property type="project" value="UniProtKB-KW"/>
</dbReference>
<evidence type="ECO:0000256" key="2">
    <source>
        <dbReference type="ARBA" id="ARBA00022801"/>
    </source>
</evidence>
<sequence>MSGKEFDDIPIDKQMKKREEEKKSHFIIPNEEVVKVDHTPRSIPQPRAINHVTHGKELEKGLCSIKEKRKDTNSPIKDDVIIFKVEISDEDKIDARGDFEKLFVKNNLKVNAVKKSNIAVVSSSLKNFEDFNSNLNKYIQSDGKQADFFQYINKISIVSKEDKQATSLIEEKSADNSLKQDVQITLVPSLDKDIYIKVLNYLKEELKKSNGELVDEPFYLSDNTPILRAILPSSGVDLLSDQEIVHKIELTPFYGSESNGKIEELDVSKVELRYENEIEELPLVCILDDGIRLPKNLSNCVAGYWVANDIKTFTAEHGTKVASRAIFGDEIDKNVLENKALTPRVRVIDAVISDGASRIPEPVLIERIRKAVIDIKDTTKIFNLSFNAKRPIKDEEVSNLAYELDRMMEEFGVLFVVPTGNHELWSSYDSLDEIIDDEEARMAAPGEAFLGLTVGAITRNNHHLSVSKEKEIAPFSRVGLGFCGTPKPDLAYPGGNVFLDNGTKYIAGNSAAYTINNKGFIEGGYGTSFAAPIAAADIAILAQQVPNKNPFVAKALLLHHAELSEAMSNLHTSQQVDLCEKLYGKGMGSEKNAKHSRKGRATYIRTGTMSRLVKERVKFYMPSTMATHSKRKTSVVNVKVTCLCIPPVSKNMGYEYVRAYVETSFHCINSNGKDSVRNPSGGMGRTKWHNIHHFSQDFSVFDSGDWQVWLHLFSKPEIENKTPIKYILIVTIEDLTEHDVDIYGGIQAEAIGRFHVLNEVEVDKVEAEVEIDADDIE</sequence>
<dbReference type="InterPro" id="IPR023828">
    <property type="entry name" value="Peptidase_S8_Ser-AS"/>
</dbReference>